<comment type="subcellular location">
    <subcellularLocation>
        <location evidence="1 6">Nucleus</location>
    </subcellularLocation>
</comment>
<dbReference type="GO" id="GO:0005634">
    <property type="term" value="C:nucleus"/>
    <property type="evidence" value="ECO:0007669"/>
    <property type="project" value="UniProtKB-SubCell"/>
</dbReference>
<feature type="compositionally biased region" description="Low complexity" evidence="7">
    <location>
        <begin position="537"/>
        <end position="552"/>
    </location>
</feature>
<evidence type="ECO:0000256" key="4">
    <source>
        <dbReference type="ARBA" id="ARBA00023163"/>
    </source>
</evidence>
<dbReference type="InterPro" id="IPR057520">
    <property type="entry name" value="GRHL1/CP2_C"/>
</dbReference>
<feature type="region of interest" description="Disordered" evidence="7">
    <location>
        <begin position="532"/>
        <end position="556"/>
    </location>
</feature>
<feature type="region of interest" description="Disordered" evidence="7">
    <location>
        <begin position="157"/>
        <end position="199"/>
    </location>
</feature>
<feature type="region of interest" description="Disordered" evidence="7">
    <location>
        <begin position="707"/>
        <end position="744"/>
    </location>
</feature>
<reference evidence="9" key="1">
    <citation type="journal article" date="2023" name="Mol. Biol. Evol.">
        <title>Third-Generation Sequencing Reveals the Adaptive Role of the Epigenome in Three Deep-Sea Polychaetes.</title>
        <authorList>
            <person name="Perez M."/>
            <person name="Aroh O."/>
            <person name="Sun Y."/>
            <person name="Lan Y."/>
            <person name="Juniper S.K."/>
            <person name="Young C.R."/>
            <person name="Angers B."/>
            <person name="Qian P.Y."/>
        </authorList>
    </citation>
    <scope>NUCLEOTIDE SEQUENCE</scope>
    <source>
        <strain evidence="9">R07B-5</strain>
    </source>
</reference>
<keyword evidence="4" id="KW-0804">Transcription</keyword>
<feature type="region of interest" description="Disordered" evidence="7">
    <location>
        <begin position="455"/>
        <end position="506"/>
    </location>
</feature>
<dbReference type="InterPro" id="IPR040167">
    <property type="entry name" value="TF_CP2-like"/>
</dbReference>
<proteinExistence type="predicted"/>
<sequence length="1358" mass="149133">MKKLDGEWNCGSAYADRVRDKRSDDTSIYVIDFDSIFGDNEMSATDTDVMQNDDDDDGKDEVPQDLRAFFGHPLTVATASVNGPEDTSASALALLHEYQNLPAIDKSDVKIGDRYEIADILRADFRKDTGNGSDSMMLLGTDVDTFLSCDQVADDLSMSDEGNLPQDTTEKIGSSGDSPCGILSSDATDAGKHASADDPTGEFSAFDSAAAADALNLDEDIKSDIMSDVSTVGLTVATHAMAVLPINGDMMWQMAQTMGPSPPVGSLSNNHLRAALNAPAQPTQLPLPYPARRRRPARQRSPARGRGGANRAGGTQNRLKPTLRGTDILRGLATATSCATSCCPPLMSIGTMMDMREGTPAPLSAPGTPTVLADVTRQMAPMDFDEKPLLTMTQQGVSHEALHHMAHSSAPDALNAYNNTPYMTASDIHLSMTLPLTTHPAPSTVVTTPGAIHMPQQPFHPGDAKPQTPRPHSQPCVPRDPFAFEMPEQNTPSPLKSHSEPCTPQAIQYDNPPNFTRLQPAMNFTQEQIQADGRSGPQPLRLPLIRPRSPCPKLGYVPQATDRRRAAHRLQGPELRPNAVAAAPASITTNTLTYGARAPNTEVAMSRPAKHPLSLTSTSVAPTVMTDPLDQAPNTKPTCPQIQQWPMNCTTQFQPGDEHPPPPSFDALPRAHGPPPPPRYPPMYVPRANDGFAPRFALPTAAFIPVTDMQRLPPPDALPQSPDDMDSKMSTSSLDDDDSKPSESTKKIIQALTDKIRRNQQQRQTTGDHDVSFLEINDIIRSSLGHPPGDAPVHDDVMKMESPQPSPQPASDSMGVTAPPLWPAMPARSPADSFPQWAKSTGTPFGHPLPPGHNGQTLAEGAARASGYNAVDLKRVVVIKPQTYQQQNGSVRSPDSGFNENCISPSEGARTAAYDERGCVDAICPKGHFQLSTDGEMVPREDSTTGQRHRSSRRRRPSTAEGTSRPKRSNLYTAIPKREDDLTGYSYFLESPISTSQRVDEDRMTYLNKGQFYGLVLQHRATNRLPRCNTVKSVISVVFRDEKSVKDSLQLHEFWHSRQHSAKQRILDIDTKNCTGVLANCVDEVAHNAVAIRWNPREHMAKVNVAINCLSTDFSNQKGVKGLPLHIQIDSFEDSKGMTPVHRGYCQVKIFCDKGAERKTRDEERRKELSSRLADARKRCDDQYHKISERSEFYSMLDLTTQPVLFNPVPDYEDYCTKGLGKSHSIDESLQPELGGNSCDDALPAKRRRLYSSSSRPDQERVLLYVREDHETVFTALLLRSPTMDGLTRAIEEKYNIPSANIRNIYKRSHKGVLVRMDDNIIQHYSNESTFVITIKKCGETHESQLNYDVILSEIDAD</sequence>
<dbReference type="PANTHER" id="PTHR11037">
    <property type="entry name" value="TRANSCRIPTION FACTOR CP2"/>
    <property type="match status" value="1"/>
</dbReference>
<evidence type="ECO:0000313" key="10">
    <source>
        <dbReference type="Proteomes" id="UP001209878"/>
    </source>
</evidence>
<evidence type="ECO:0000259" key="8">
    <source>
        <dbReference type="PROSITE" id="PS51968"/>
    </source>
</evidence>
<feature type="domain" description="Grh/CP2 DB" evidence="8">
    <location>
        <begin position="981"/>
        <end position="1207"/>
    </location>
</feature>
<keyword evidence="3 6" id="KW-0238">DNA-binding</keyword>
<evidence type="ECO:0000256" key="1">
    <source>
        <dbReference type="ARBA" id="ARBA00004123"/>
    </source>
</evidence>
<dbReference type="GO" id="GO:0001228">
    <property type="term" value="F:DNA-binding transcription activator activity, RNA polymerase II-specific"/>
    <property type="evidence" value="ECO:0007669"/>
    <property type="project" value="TreeGrafter"/>
</dbReference>
<feature type="region of interest" description="Disordered" evidence="7">
    <location>
        <begin position="278"/>
        <end position="323"/>
    </location>
</feature>
<evidence type="ECO:0000256" key="6">
    <source>
        <dbReference type="PROSITE-ProRule" id="PRU01313"/>
    </source>
</evidence>
<feature type="compositionally biased region" description="Polar residues" evidence="7">
    <location>
        <begin position="488"/>
        <end position="506"/>
    </location>
</feature>
<dbReference type="GO" id="GO:0000978">
    <property type="term" value="F:RNA polymerase II cis-regulatory region sequence-specific DNA binding"/>
    <property type="evidence" value="ECO:0007669"/>
    <property type="project" value="TreeGrafter"/>
</dbReference>
<accession>A0AAD9P003</accession>
<dbReference type="Pfam" id="PF04516">
    <property type="entry name" value="CP2"/>
    <property type="match status" value="1"/>
</dbReference>
<feature type="region of interest" description="Disordered" evidence="7">
    <location>
        <begin position="930"/>
        <end position="971"/>
    </location>
</feature>
<evidence type="ECO:0000313" key="9">
    <source>
        <dbReference type="EMBL" id="KAK2185592.1"/>
    </source>
</evidence>
<dbReference type="Proteomes" id="UP001209878">
    <property type="component" value="Unassembled WGS sequence"/>
</dbReference>
<feature type="compositionally biased region" description="Polar residues" evidence="7">
    <location>
        <begin position="165"/>
        <end position="177"/>
    </location>
</feature>
<evidence type="ECO:0000256" key="7">
    <source>
        <dbReference type="SAM" id="MobiDB-lite"/>
    </source>
</evidence>
<organism evidence="9 10">
    <name type="scientific">Ridgeia piscesae</name>
    <name type="common">Tubeworm</name>
    <dbReference type="NCBI Taxonomy" id="27915"/>
    <lineage>
        <taxon>Eukaryota</taxon>
        <taxon>Metazoa</taxon>
        <taxon>Spiralia</taxon>
        <taxon>Lophotrochozoa</taxon>
        <taxon>Annelida</taxon>
        <taxon>Polychaeta</taxon>
        <taxon>Sedentaria</taxon>
        <taxon>Canalipalpata</taxon>
        <taxon>Sabellida</taxon>
        <taxon>Siboglinidae</taxon>
        <taxon>Ridgeia</taxon>
    </lineage>
</organism>
<feature type="compositionally biased region" description="Basic residues" evidence="7">
    <location>
        <begin position="947"/>
        <end position="957"/>
    </location>
</feature>
<feature type="region of interest" description="Disordered" evidence="7">
    <location>
        <begin position="653"/>
        <end position="679"/>
    </location>
</feature>
<dbReference type="PANTHER" id="PTHR11037:SF20">
    <property type="entry name" value="PROTEIN GRAINYHEAD"/>
    <property type="match status" value="1"/>
</dbReference>
<dbReference type="InterPro" id="IPR007604">
    <property type="entry name" value="CP2"/>
</dbReference>
<gene>
    <name evidence="9" type="ORF">NP493_230g01002</name>
</gene>
<dbReference type="Pfam" id="PF25416">
    <property type="entry name" value="GRHL1_C"/>
    <property type="match status" value="1"/>
</dbReference>
<keyword evidence="2" id="KW-0805">Transcription regulation</keyword>
<evidence type="ECO:0000256" key="2">
    <source>
        <dbReference type="ARBA" id="ARBA00023015"/>
    </source>
</evidence>
<comment type="caution">
    <text evidence="9">The sequence shown here is derived from an EMBL/GenBank/DDBJ whole genome shotgun (WGS) entry which is preliminary data.</text>
</comment>
<keyword evidence="5 6" id="KW-0539">Nucleus</keyword>
<dbReference type="PROSITE" id="PS51968">
    <property type="entry name" value="GRH_CP2_DB"/>
    <property type="match status" value="1"/>
</dbReference>
<keyword evidence="10" id="KW-1185">Reference proteome</keyword>
<evidence type="ECO:0000256" key="5">
    <source>
        <dbReference type="ARBA" id="ARBA00023242"/>
    </source>
</evidence>
<feature type="compositionally biased region" description="Basic residues" evidence="7">
    <location>
        <begin position="291"/>
        <end position="303"/>
    </location>
</feature>
<protein>
    <recommendedName>
        <fullName evidence="8">Grh/CP2 DB domain-containing protein</fullName>
    </recommendedName>
</protein>
<name>A0AAD9P003_RIDPI</name>
<evidence type="ECO:0000256" key="3">
    <source>
        <dbReference type="ARBA" id="ARBA00023125"/>
    </source>
</evidence>
<dbReference type="EMBL" id="JAODUO010000229">
    <property type="protein sequence ID" value="KAK2185592.1"/>
    <property type="molecule type" value="Genomic_DNA"/>
</dbReference>